<keyword evidence="2" id="KW-1185">Reference proteome</keyword>
<accession>A0AAP0ASW5</accession>
<dbReference type="EMBL" id="JBBWWQ010000021">
    <property type="protein sequence ID" value="KAK8913692.1"/>
    <property type="molecule type" value="Genomic_DNA"/>
</dbReference>
<evidence type="ECO:0000313" key="1">
    <source>
        <dbReference type="EMBL" id="KAK8913692.1"/>
    </source>
</evidence>
<reference evidence="1 2" key="1">
    <citation type="journal article" date="2022" name="Nat. Plants">
        <title>Genomes of leafy and leafless Platanthera orchids illuminate the evolution of mycoheterotrophy.</title>
        <authorList>
            <person name="Li M.H."/>
            <person name="Liu K.W."/>
            <person name="Li Z."/>
            <person name="Lu H.C."/>
            <person name="Ye Q.L."/>
            <person name="Zhang D."/>
            <person name="Wang J.Y."/>
            <person name="Li Y.F."/>
            <person name="Zhong Z.M."/>
            <person name="Liu X."/>
            <person name="Yu X."/>
            <person name="Liu D.K."/>
            <person name="Tu X.D."/>
            <person name="Liu B."/>
            <person name="Hao Y."/>
            <person name="Liao X.Y."/>
            <person name="Jiang Y.T."/>
            <person name="Sun W.H."/>
            <person name="Chen J."/>
            <person name="Chen Y.Q."/>
            <person name="Ai Y."/>
            <person name="Zhai J.W."/>
            <person name="Wu S.S."/>
            <person name="Zhou Z."/>
            <person name="Hsiao Y.Y."/>
            <person name="Wu W.L."/>
            <person name="Chen Y.Y."/>
            <person name="Lin Y.F."/>
            <person name="Hsu J.L."/>
            <person name="Li C.Y."/>
            <person name="Wang Z.W."/>
            <person name="Zhao X."/>
            <person name="Zhong W.Y."/>
            <person name="Ma X.K."/>
            <person name="Ma L."/>
            <person name="Huang J."/>
            <person name="Chen G.Z."/>
            <person name="Huang M.Z."/>
            <person name="Huang L."/>
            <person name="Peng D.H."/>
            <person name="Luo Y.B."/>
            <person name="Zou S.Q."/>
            <person name="Chen S.P."/>
            <person name="Lan S."/>
            <person name="Tsai W.C."/>
            <person name="Van de Peer Y."/>
            <person name="Liu Z.J."/>
        </authorList>
    </citation>
    <scope>NUCLEOTIDE SEQUENCE [LARGE SCALE GENOMIC DNA]</scope>
    <source>
        <strain evidence="1">Lor287</strain>
    </source>
</reference>
<organism evidence="1 2">
    <name type="scientific">Platanthera zijinensis</name>
    <dbReference type="NCBI Taxonomy" id="2320716"/>
    <lineage>
        <taxon>Eukaryota</taxon>
        <taxon>Viridiplantae</taxon>
        <taxon>Streptophyta</taxon>
        <taxon>Embryophyta</taxon>
        <taxon>Tracheophyta</taxon>
        <taxon>Spermatophyta</taxon>
        <taxon>Magnoliopsida</taxon>
        <taxon>Liliopsida</taxon>
        <taxon>Asparagales</taxon>
        <taxon>Orchidaceae</taxon>
        <taxon>Orchidoideae</taxon>
        <taxon>Orchideae</taxon>
        <taxon>Orchidinae</taxon>
        <taxon>Platanthera</taxon>
    </lineage>
</organism>
<sequence length="106" mass="12671">MVPKLPQNIPLLYDLVWSYIREKEAILLGQYFVSLTVNEIAFILVLSNTELELNFVRWPFAHSTEKNLIEELRRLVTEEWSPTLKIRRVNILVKYLVVVFFSRRSY</sequence>
<dbReference type="Proteomes" id="UP001418222">
    <property type="component" value="Unassembled WGS sequence"/>
</dbReference>
<gene>
    <name evidence="1" type="ORF">KSP39_PZI024087</name>
</gene>
<name>A0AAP0ASW5_9ASPA</name>
<proteinExistence type="predicted"/>
<comment type="caution">
    <text evidence="1">The sequence shown here is derived from an EMBL/GenBank/DDBJ whole genome shotgun (WGS) entry which is preliminary data.</text>
</comment>
<evidence type="ECO:0000313" key="2">
    <source>
        <dbReference type="Proteomes" id="UP001418222"/>
    </source>
</evidence>
<protein>
    <submittedName>
        <fullName evidence="1">Uncharacterized protein</fullName>
    </submittedName>
</protein>
<dbReference type="AlphaFoldDB" id="A0AAP0ASW5"/>